<reference evidence="1 2" key="1">
    <citation type="submission" date="2013-08" db="EMBL/GenBank/DDBJ databases">
        <title>The genome sequence of Skermanella stibiiresistens.</title>
        <authorList>
            <person name="Zhu W."/>
            <person name="Wang G."/>
        </authorList>
    </citation>
    <scope>NUCLEOTIDE SEQUENCE [LARGE SCALE GENOMIC DNA]</scope>
    <source>
        <strain evidence="1 2">SB22</strain>
    </source>
</reference>
<accession>W9HDS9</accession>
<dbReference type="OrthoDB" id="7366560at2"/>
<gene>
    <name evidence="1" type="ORF">N825_02460</name>
</gene>
<dbReference type="EMBL" id="AVFL01000001">
    <property type="protein sequence ID" value="EWY42881.1"/>
    <property type="molecule type" value="Genomic_DNA"/>
</dbReference>
<sequence>MTTKLNQALIDEFTTLVGDDGIRDVSHWTLPNDDIRFVEEVALAEFDEQLDEAFAVTSTAIDGIVGAKK</sequence>
<evidence type="ECO:0000313" key="1">
    <source>
        <dbReference type="EMBL" id="EWY42881.1"/>
    </source>
</evidence>
<dbReference type="RefSeq" id="WP_037446143.1">
    <property type="nucleotide sequence ID" value="NZ_AVFL01000001.1"/>
</dbReference>
<protein>
    <submittedName>
        <fullName evidence="1">Uncharacterized protein</fullName>
    </submittedName>
</protein>
<dbReference type="Proteomes" id="UP000019486">
    <property type="component" value="Unassembled WGS sequence"/>
</dbReference>
<comment type="caution">
    <text evidence="1">The sequence shown here is derived from an EMBL/GenBank/DDBJ whole genome shotgun (WGS) entry which is preliminary data.</text>
</comment>
<keyword evidence="2" id="KW-1185">Reference proteome</keyword>
<dbReference type="STRING" id="1385369.N825_02460"/>
<name>W9HDS9_9PROT</name>
<evidence type="ECO:0000313" key="2">
    <source>
        <dbReference type="Proteomes" id="UP000019486"/>
    </source>
</evidence>
<dbReference type="AlphaFoldDB" id="W9HDS9"/>
<organism evidence="1 2">
    <name type="scientific">Skermanella stibiiresistens SB22</name>
    <dbReference type="NCBI Taxonomy" id="1385369"/>
    <lineage>
        <taxon>Bacteria</taxon>
        <taxon>Pseudomonadati</taxon>
        <taxon>Pseudomonadota</taxon>
        <taxon>Alphaproteobacteria</taxon>
        <taxon>Rhodospirillales</taxon>
        <taxon>Azospirillaceae</taxon>
        <taxon>Skermanella</taxon>
    </lineage>
</organism>
<proteinExistence type="predicted"/>